<evidence type="ECO:0000259" key="1">
    <source>
        <dbReference type="Pfam" id="PF21049"/>
    </source>
</evidence>
<dbReference type="AlphaFoldDB" id="A0A6J3LGI7"/>
<proteinExistence type="predicted"/>
<feature type="domain" description="Cilia- and flagella-associated protein 69 ARM repeats" evidence="1">
    <location>
        <begin position="58"/>
        <end position="793"/>
    </location>
</feature>
<dbReference type="GeneID" id="117241792"/>
<dbReference type="SUPFAM" id="SSF48371">
    <property type="entry name" value="ARM repeat"/>
    <property type="match status" value="1"/>
</dbReference>
<name>A0A6J3LGI7_9HYME</name>
<dbReference type="PANTHER" id="PTHR14716:SF0">
    <property type="entry name" value="CILIA- AND FLAGELLA-ASSOCIATED PROTEIN 69"/>
    <property type="match status" value="1"/>
</dbReference>
<sequence length="981" mass="114538">MEENKTAIHDLNKLEVKDVWKEFYCPKYVTHLCPKTDKLSKEILDFYEQLKLDTNCILQKLDKLISDPITSDSIVRICRLLYDYLDKVGDDGYKVKDLPLVIKVLKFLGENVKMVKEYELHLDRMLELCNVPPILEKLSESVIHIDIMEQYFTLLGHLLVVLPTKQQTLKIHRALDSLLLKEQVRNVPTIKVEHCRKAMENSRLPLTVTELLQASFLRMYPKILELVFLLSSISHKCCYRMLEANILNVIFIRMDLPYAIQLQCTRPPDLLLDGEEYSDETTLLIMNTLWSLMKSIIFSNNMPTNLRENLKPTHCVLWGLCYAFKRQICYSQYRKFSAKIRNEIAMIILIISITLPSWNLVSSGIADAVIKYLIGIEFGSTTIFSKVIKFGRTTDDLHFEKTLLLIVTHLAEVDACIFLMIKRKLMQTVLQIVNPDIEGTKVTWNTSQFWDLWIHAVNALSILAPKMPEQFIEYGGGIRLCVMLEWCLNTKFDIKIVMNCIKTICIIILSNNKYLLEYFREYGIISSLIKLIKYILKFEKLKEKEQKVLTLALISVERLMRKQKFYHDIYGDYSITFIMKLLFRCIYQKGSEFQLDQRLLLAIGSYIWECIIWSPKSLEKFIRYGGVYIILDLIEIVPYCSRCLFLAVFTDMCDNFFCGPFLCTWRATDKRTGLMSLLAKIWREEEIRIEVKRNVDGTVKDVKLPQMSKKQWLNTYCIKLARDNSPAIIDMIGSVRSKIFSICKIIERDNEKYEMAKEHYKKLHANLSMEDRITISTIELYFTLKLGQVWIEVAKYFEQVGITPLGMDGQALFLMTQRYLLWGKMTKERQARIIQSIEKEEDIEEKDEYARIRNSKLILALDAFDEIDYMYRTTDRSYRIKKKYEQIRQINLALKFPSISGDSHCHRTFQDKIMVTAIFNQHQTVNSGLTTDPCLSQMKLGKILPISPCDSHISDITYDSELLPSSLSNTCLSNIEKFLEN</sequence>
<dbReference type="KEGG" id="bvk:117241792"/>
<evidence type="ECO:0000313" key="3">
    <source>
        <dbReference type="RefSeq" id="XP_033363801.1"/>
    </source>
</evidence>
<dbReference type="GO" id="GO:0097225">
    <property type="term" value="C:sperm midpiece"/>
    <property type="evidence" value="ECO:0007669"/>
    <property type="project" value="TreeGrafter"/>
</dbReference>
<keyword evidence="2" id="KW-1185">Reference proteome</keyword>
<gene>
    <name evidence="3" type="primary">LOC117241792</name>
</gene>
<dbReference type="RefSeq" id="XP_033363801.1">
    <property type="nucleotide sequence ID" value="XM_033507910.1"/>
</dbReference>
<accession>A0A6J3LGI7</accession>
<dbReference type="InterPro" id="IPR016024">
    <property type="entry name" value="ARM-type_fold"/>
</dbReference>
<dbReference type="Pfam" id="PF21049">
    <property type="entry name" value="CFA69_ARM_rpt"/>
    <property type="match status" value="1"/>
</dbReference>
<evidence type="ECO:0000313" key="2">
    <source>
        <dbReference type="Proteomes" id="UP000504631"/>
    </source>
</evidence>
<dbReference type="InterPro" id="IPR048733">
    <property type="entry name" value="CFA69_ARM_dom"/>
</dbReference>
<dbReference type="Proteomes" id="UP000504631">
    <property type="component" value="Unplaced"/>
</dbReference>
<dbReference type="PANTHER" id="PTHR14716">
    <property type="entry name" value="CILIA- AND FLAGELLA-ASSOCIATED PROTEIN 69"/>
    <property type="match status" value="1"/>
</dbReference>
<reference evidence="3" key="1">
    <citation type="submission" date="2025-08" db="UniProtKB">
        <authorList>
            <consortium name="RefSeq"/>
        </authorList>
    </citation>
    <scope>IDENTIFICATION</scope>
    <source>
        <tissue evidence="3">Muscle</tissue>
    </source>
</reference>
<dbReference type="InterPro" id="IPR048732">
    <property type="entry name" value="CFA69"/>
</dbReference>
<protein>
    <submittedName>
        <fullName evidence="3">Cilia- and flagella-associated protein 69-like</fullName>
    </submittedName>
</protein>
<dbReference type="GO" id="GO:1902093">
    <property type="term" value="P:positive regulation of flagellated sperm motility"/>
    <property type="evidence" value="ECO:0007669"/>
    <property type="project" value="TreeGrafter"/>
</dbReference>
<dbReference type="GO" id="GO:0097730">
    <property type="term" value="C:non-motile cilium"/>
    <property type="evidence" value="ECO:0007669"/>
    <property type="project" value="TreeGrafter"/>
</dbReference>
<organism evidence="2 3">
    <name type="scientific">Bombus vosnesenskii</name>
    <dbReference type="NCBI Taxonomy" id="207650"/>
    <lineage>
        <taxon>Eukaryota</taxon>
        <taxon>Metazoa</taxon>
        <taxon>Ecdysozoa</taxon>
        <taxon>Arthropoda</taxon>
        <taxon>Hexapoda</taxon>
        <taxon>Insecta</taxon>
        <taxon>Pterygota</taxon>
        <taxon>Neoptera</taxon>
        <taxon>Endopterygota</taxon>
        <taxon>Hymenoptera</taxon>
        <taxon>Apocrita</taxon>
        <taxon>Aculeata</taxon>
        <taxon>Apoidea</taxon>
        <taxon>Anthophila</taxon>
        <taxon>Apidae</taxon>
        <taxon>Bombus</taxon>
        <taxon>Pyrobombus</taxon>
    </lineage>
</organism>